<evidence type="ECO:0000313" key="2">
    <source>
        <dbReference type="EMBL" id="CAF3577428.1"/>
    </source>
</evidence>
<dbReference type="OrthoDB" id="10022624at2759"/>
<dbReference type="Proteomes" id="UP000663891">
    <property type="component" value="Unassembled WGS sequence"/>
</dbReference>
<protein>
    <submittedName>
        <fullName evidence="1">Uncharacterized protein</fullName>
    </submittedName>
</protein>
<comment type="caution">
    <text evidence="1">The sequence shown here is derived from an EMBL/GenBank/DDBJ whole genome shotgun (WGS) entry which is preliminary data.</text>
</comment>
<evidence type="ECO:0000313" key="1">
    <source>
        <dbReference type="EMBL" id="CAF1301479.1"/>
    </source>
</evidence>
<dbReference type="EMBL" id="CAJNON010000521">
    <property type="protein sequence ID" value="CAF1301479.1"/>
    <property type="molecule type" value="Genomic_DNA"/>
</dbReference>
<organism evidence="1 3">
    <name type="scientific">Adineta steineri</name>
    <dbReference type="NCBI Taxonomy" id="433720"/>
    <lineage>
        <taxon>Eukaryota</taxon>
        <taxon>Metazoa</taxon>
        <taxon>Spiralia</taxon>
        <taxon>Gnathifera</taxon>
        <taxon>Rotifera</taxon>
        <taxon>Eurotatoria</taxon>
        <taxon>Bdelloidea</taxon>
        <taxon>Adinetida</taxon>
        <taxon>Adinetidae</taxon>
        <taxon>Adineta</taxon>
    </lineage>
</organism>
<evidence type="ECO:0000313" key="3">
    <source>
        <dbReference type="Proteomes" id="UP000663891"/>
    </source>
</evidence>
<gene>
    <name evidence="2" type="ORF">OKA104_LOCUS5422</name>
    <name evidence="1" type="ORF">VCS650_LOCUS31072</name>
</gene>
<reference evidence="1" key="1">
    <citation type="submission" date="2021-02" db="EMBL/GenBank/DDBJ databases">
        <authorList>
            <person name="Nowell W R."/>
        </authorList>
    </citation>
    <scope>NUCLEOTIDE SEQUENCE</scope>
</reference>
<dbReference type="Proteomes" id="UP000663881">
    <property type="component" value="Unassembled WGS sequence"/>
</dbReference>
<name>A0A815DGW4_9BILA</name>
<dbReference type="EMBL" id="CAJOAY010000187">
    <property type="protein sequence ID" value="CAF3577428.1"/>
    <property type="molecule type" value="Genomic_DNA"/>
</dbReference>
<proteinExistence type="predicted"/>
<accession>A0A815DGW4</accession>
<sequence length="313" mass="36363">MMPMHFSYPNQHLYRPAMFPNYAINYSPYYPSFYPNSDGLLPTPPRQLMVHPLEKNIRDCKVNLPNNSFIKFPNENNNIDSNNFLTFIEQKTKPMSELNPFANEFSVVKNNNNNNNQIITANKENNSSYKLIYDDLIEQSLQYIETMKKASKTVSVNDVSTQYDQIINQINRSTQTHDDNARYTLLKEYSLHTVKLMNRILADFKYLLLVANENNLRYQLKDTNHLCNELQHLILIMNQIITSSNKSSINKDNMMEEEFTIQSSPIMFDVGRQMHRLISSSSISHSSTPTFSSSPRQIDPITIVRSKVSTSYF</sequence>
<dbReference type="AlphaFoldDB" id="A0A815DGW4"/>